<accession>A0A7M3UNY8</accession>
<dbReference type="Pfam" id="PF00383">
    <property type="entry name" value="dCMP_cyt_deam_1"/>
    <property type="match status" value="1"/>
</dbReference>
<keyword evidence="2" id="KW-0862">Zinc</keyword>
<gene>
    <name evidence="4" type="ORF">HWQ62_00299</name>
</gene>
<dbReference type="PROSITE" id="PS00903">
    <property type="entry name" value="CYT_DCMP_DEAMINASES_1"/>
    <property type="match status" value="1"/>
</dbReference>
<feature type="domain" description="CMP/dCMP-type deaminase" evidence="3">
    <location>
        <begin position="16"/>
        <end position="135"/>
    </location>
</feature>
<dbReference type="EMBL" id="MT663537">
    <property type="protein sequence ID" value="QOI90435.1"/>
    <property type="molecule type" value="Genomic_DNA"/>
</dbReference>
<dbReference type="PANTHER" id="PTHR11079">
    <property type="entry name" value="CYTOSINE DEAMINASE FAMILY MEMBER"/>
    <property type="match status" value="1"/>
</dbReference>
<dbReference type="InterPro" id="IPR016192">
    <property type="entry name" value="APOBEC/CMP_deaminase_Zn-bd"/>
</dbReference>
<dbReference type="GO" id="GO:0052717">
    <property type="term" value="F:tRNA-specific adenosine-34 deaminase activity"/>
    <property type="evidence" value="ECO:0007669"/>
    <property type="project" value="TreeGrafter"/>
</dbReference>
<proteinExistence type="predicted"/>
<dbReference type="InterPro" id="IPR002125">
    <property type="entry name" value="CMP_dCMP_dom"/>
</dbReference>
<dbReference type="PROSITE" id="PS51747">
    <property type="entry name" value="CYT_DCMP_DEAMINASES_2"/>
    <property type="match status" value="1"/>
</dbReference>
<evidence type="ECO:0000259" key="3">
    <source>
        <dbReference type="PROSITE" id="PS51747"/>
    </source>
</evidence>
<keyword evidence="1" id="KW-0479">Metal-binding</keyword>
<dbReference type="PANTHER" id="PTHR11079:SF203">
    <property type="entry name" value="CMP_DCMP-TYPE DEAMINASE DOMAIN-CONTAINING PROTEIN"/>
    <property type="match status" value="1"/>
</dbReference>
<organismHost>
    <name type="scientific">Pyramimonas plurioculata</name>
    <dbReference type="NCBI Taxonomy" id="36893"/>
</organismHost>
<dbReference type="GO" id="GO:0008270">
    <property type="term" value="F:zinc ion binding"/>
    <property type="evidence" value="ECO:0007669"/>
    <property type="project" value="InterPro"/>
</dbReference>
<sequence length="159" mass="18507">MLNNSYCNVDDDISKLKNETFLKIAAEVAKKSTMTQKHGCIIVHKKQVIATGYNTMPSMFQNSLHAEINAINKLKNKQYVLKDCDLYIVRIGPDSLCNALKYSKPCPNCTRQILNNKIKKVYYSTNYEYDTFIKQNNIKQNLEREKIQLFQNRHFCAFP</sequence>
<evidence type="ECO:0000313" key="4">
    <source>
        <dbReference type="EMBL" id="QOI90435.1"/>
    </source>
</evidence>
<evidence type="ECO:0000256" key="2">
    <source>
        <dbReference type="ARBA" id="ARBA00022833"/>
    </source>
</evidence>
<dbReference type="InterPro" id="IPR016193">
    <property type="entry name" value="Cytidine_deaminase-like"/>
</dbReference>
<evidence type="ECO:0000256" key="1">
    <source>
        <dbReference type="ARBA" id="ARBA00022723"/>
    </source>
</evidence>
<protein>
    <recommendedName>
        <fullName evidence="3">CMP/dCMP-type deaminase domain-containing protein</fullName>
    </recommendedName>
</protein>
<dbReference type="Gene3D" id="3.40.140.10">
    <property type="entry name" value="Cytidine Deaminase, domain 2"/>
    <property type="match status" value="1"/>
</dbReference>
<dbReference type="GO" id="GO:0002100">
    <property type="term" value="P:tRNA wobble adenosine to inosine editing"/>
    <property type="evidence" value="ECO:0007669"/>
    <property type="project" value="TreeGrafter"/>
</dbReference>
<reference evidence="4" key="1">
    <citation type="submission" date="2020-06" db="EMBL/GenBank/DDBJ databases">
        <title>Lateral gene transfer of anion-conducting channel rhodopsins between green algae and giant viruses.</title>
        <authorList>
            <person name="Rozenberg A."/>
            <person name="Oppermann J."/>
            <person name="Wietek J."/>
            <person name="Fernandez Lahore R.G."/>
            <person name="Sandaa R.-A."/>
            <person name="Bratbak G."/>
            <person name="Hegemann P."/>
            <person name="Beja O."/>
        </authorList>
    </citation>
    <scope>NUCLEOTIDE SEQUENCE</scope>
    <source>
        <strain evidence="4">01B</strain>
    </source>
</reference>
<dbReference type="SUPFAM" id="SSF53927">
    <property type="entry name" value="Cytidine deaminase-like"/>
    <property type="match status" value="1"/>
</dbReference>
<name>A0A7M3UNY8_POV01</name>
<organism evidence="4">
    <name type="scientific">Pyramimonas orientalis virus</name>
    <name type="common">PoV01</name>
    <dbReference type="NCBI Taxonomy" id="455367"/>
    <lineage>
        <taxon>Viruses</taxon>
        <taxon>Varidnaviria</taxon>
        <taxon>Bamfordvirae</taxon>
        <taxon>Nucleocytoviricota</taxon>
        <taxon>Megaviricetes</taxon>
        <taxon>Imitervirales</taxon>
        <taxon>Allomimiviridae</taxon>
        <taxon>Heliosvirus</taxon>
        <taxon>Heliosvirus raunefjordenense</taxon>
    </lineage>
</organism>